<dbReference type="InterPro" id="IPR008995">
    <property type="entry name" value="Mo/tungstate-bd_C_term_dom"/>
</dbReference>
<dbReference type="Gene3D" id="2.40.50.100">
    <property type="match status" value="1"/>
</dbReference>
<protein>
    <submittedName>
        <fullName evidence="5">ABC transporter ATP-binding protein</fullName>
    </submittedName>
</protein>
<dbReference type="GO" id="GO:0016887">
    <property type="term" value="F:ATP hydrolysis activity"/>
    <property type="evidence" value="ECO:0007669"/>
    <property type="project" value="InterPro"/>
</dbReference>
<dbReference type="PANTHER" id="PTHR43875:SF1">
    <property type="entry name" value="OSMOPROTECTIVE COMPOUNDS UPTAKE ATP-BINDING PROTEIN GGTA"/>
    <property type="match status" value="1"/>
</dbReference>
<dbReference type="InterPro" id="IPR012340">
    <property type="entry name" value="NA-bd_OB-fold"/>
</dbReference>
<name>A0A9D1A523_9FIRM</name>
<dbReference type="GO" id="GO:0005524">
    <property type="term" value="F:ATP binding"/>
    <property type="evidence" value="ECO:0007669"/>
    <property type="project" value="UniProtKB-KW"/>
</dbReference>
<dbReference type="Pfam" id="PF17912">
    <property type="entry name" value="OB_MalK"/>
    <property type="match status" value="1"/>
</dbReference>
<comment type="caution">
    <text evidence="5">The sequence shown here is derived from an EMBL/GenBank/DDBJ whole genome shotgun (WGS) entry which is preliminary data.</text>
</comment>
<evidence type="ECO:0000256" key="1">
    <source>
        <dbReference type="ARBA" id="ARBA00022448"/>
    </source>
</evidence>
<organism evidence="5 6">
    <name type="scientific">Candidatus Copromonas faecavium</name>
    <name type="common">nom. illeg.</name>
    <dbReference type="NCBI Taxonomy" id="2840740"/>
    <lineage>
        <taxon>Bacteria</taxon>
        <taxon>Bacillati</taxon>
        <taxon>Bacillota</taxon>
        <taxon>Clostridia</taxon>
        <taxon>Lachnospirales</taxon>
        <taxon>Lachnospiraceae</taxon>
        <taxon>Candidatus Copromonas (nom. illeg.)</taxon>
    </lineage>
</organism>
<dbReference type="InterPro" id="IPR040582">
    <property type="entry name" value="OB_MalK-like"/>
</dbReference>
<dbReference type="EMBL" id="DVGC01000042">
    <property type="protein sequence ID" value="HIR05876.1"/>
    <property type="molecule type" value="Genomic_DNA"/>
</dbReference>
<proteinExistence type="predicted"/>
<dbReference type="Proteomes" id="UP000824250">
    <property type="component" value="Unassembled WGS sequence"/>
</dbReference>
<sequence length="378" mass="41760">MPGLVLKNVSKTYQNGRKVIRDFQMEVRKGEFVILAGPEGCGKTTLLRMIAGLEDITSGTLMIDDRDMTDADPKERNLAMLFQNSILYPGMNVRDNLLFALQMQRLPQNEIEVRLEKTTELLALAPILSSMPDSLSPAETYRALLGRALMRWPETLLLDRTTAGMGQALVGDILKGLRKIHEKTGITVIYATDREEAVRMPGTRLVVMNEGTICQDGESQEVYENPCCRFVARFVGRPSMNMMAAAVETEDGTVKLTFPGGFLKVPEKTGKLLCEHGYQGKEVILGIRPDWMKPVSGEESADGFLDGEFLGAEECCGHKYLKFQTGENEFFALWDGEKPVSEEEGAPVRLSLNGAGIHLFDLETELAIGMKMAGEAAV</sequence>
<dbReference type="GO" id="GO:0055052">
    <property type="term" value="C:ATP-binding cassette (ABC) transporter complex, substrate-binding subunit-containing"/>
    <property type="evidence" value="ECO:0007669"/>
    <property type="project" value="TreeGrafter"/>
</dbReference>
<dbReference type="PROSITE" id="PS50893">
    <property type="entry name" value="ABC_TRANSPORTER_2"/>
    <property type="match status" value="1"/>
</dbReference>
<dbReference type="InterPro" id="IPR047641">
    <property type="entry name" value="ABC_transpr_MalK/UgpC-like"/>
</dbReference>
<dbReference type="AlphaFoldDB" id="A0A9D1A523"/>
<reference evidence="5" key="1">
    <citation type="submission" date="2020-10" db="EMBL/GenBank/DDBJ databases">
        <authorList>
            <person name="Gilroy R."/>
        </authorList>
    </citation>
    <scope>NUCLEOTIDE SEQUENCE</scope>
    <source>
        <strain evidence="5">CHK180-2868</strain>
    </source>
</reference>
<dbReference type="InterPro" id="IPR003593">
    <property type="entry name" value="AAA+_ATPase"/>
</dbReference>
<evidence type="ECO:0000256" key="2">
    <source>
        <dbReference type="ARBA" id="ARBA00022741"/>
    </source>
</evidence>
<accession>A0A9D1A523</accession>
<dbReference type="Gene3D" id="3.40.50.300">
    <property type="entry name" value="P-loop containing nucleotide triphosphate hydrolases"/>
    <property type="match status" value="1"/>
</dbReference>
<evidence type="ECO:0000313" key="5">
    <source>
        <dbReference type="EMBL" id="HIR05876.1"/>
    </source>
</evidence>
<dbReference type="SUPFAM" id="SSF50331">
    <property type="entry name" value="MOP-like"/>
    <property type="match status" value="1"/>
</dbReference>
<gene>
    <name evidence="5" type="ORF">IAB28_07915</name>
</gene>
<keyword evidence="3 5" id="KW-0067">ATP-binding</keyword>
<dbReference type="InterPro" id="IPR027417">
    <property type="entry name" value="P-loop_NTPase"/>
</dbReference>
<keyword evidence="2" id="KW-0547">Nucleotide-binding</keyword>
<dbReference type="Gene3D" id="2.40.50.140">
    <property type="entry name" value="Nucleic acid-binding proteins"/>
    <property type="match status" value="1"/>
</dbReference>
<dbReference type="PANTHER" id="PTHR43875">
    <property type="entry name" value="MALTODEXTRIN IMPORT ATP-BINDING PROTEIN MSMX"/>
    <property type="match status" value="1"/>
</dbReference>
<dbReference type="SMART" id="SM00382">
    <property type="entry name" value="AAA"/>
    <property type="match status" value="1"/>
</dbReference>
<dbReference type="Pfam" id="PF00005">
    <property type="entry name" value="ABC_tran"/>
    <property type="match status" value="1"/>
</dbReference>
<evidence type="ECO:0000313" key="6">
    <source>
        <dbReference type="Proteomes" id="UP000824250"/>
    </source>
</evidence>
<dbReference type="SUPFAM" id="SSF52540">
    <property type="entry name" value="P-loop containing nucleoside triphosphate hydrolases"/>
    <property type="match status" value="1"/>
</dbReference>
<dbReference type="InterPro" id="IPR003439">
    <property type="entry name" value="ABC_transporter-like_ATP-bd"/>
</dbReference>
<keyword evidence="1" id="KW-0813">Transport</keyword>
<feature type="domain" description="ABC transporter" evidence="4">
    <location>
        <begin position="4"/>
        <end position="235"/>
    </location>
</feature>
<evidence type="ECO:0000256" key="3">
    <source>
        <dbReference type="ARBA" id="ARBA00022840"/>
    </source>
</evidence>
<evidence type="ECO:0000259" key="4">
    <source>
        <dbReference type="PROSITE" id="PS50893"/>
    </source>
</evidence>
<reference evidence="5" key="2">
    <citation type="journal article" date="2021" name="PeerJ">
        <title>Extensive microbial diversity within the chicken gut microbiome revealed by metagenomics and culture.</title>
        <authorList>
            <person name="Gilroy R."/>
            <person name="Ravi A."/>
            <person name="Getino M."/>
            <person name="Pursley I."/>
            <person name="Horton D.L."/>
            <person name="Alikhan N.F."/>
            <person name="Baker D."/>
            <person name="Gharbi K."/>
            <person name="Hall N."/>
            <person name="Watson M."/>
            <person name="Adriaenssens E.M."/>
            <person name="Foster-Nyarko E."/>
            <person name="Jarju S."/>
            <person name="Secka A."/>
            <person name="Antonio M."/>
            <person name="Oren A."/>
            <person name="Chaudhuri R.R."/>
            <person name="La Ragione R."/>
            <person name="Hildebrand F."/>
            <person name="Pallen M.J."/>
        </authorList>
    </citation>
    <scope>NUCLEOTIDE SEQUENCE</scope>
    <source>
        <strain evidence="5">CHK180-2868</strain>
    </source>
</reference>